<evidence type="ECO:0000313" key="10">
    <source>
        <dbReference type="Proteomes" id="UP000241818"/>
    </source>
</evidence>
<proteinExistence type="predicted"/>
<feature type="transmembrane region" description="Helical" evidence="7">
    <location>
        <begin position="893"/>
        <end position="912"/>
    </location>
</feature>
<feature type="region of interest" description="Disordered" evidence="6">
    <location>
        <begin position="139"/>
        <end position="185"/>
    </location>
</feature>
<dbReference type="SUPFAM" id="SSF81665">
    <property type="entry name" value="Calcium ATPase, transmembrane domain M"/>
    <property type="match status" value="1"/>
</dbReference>
<dbReference type="SUPFAM" id="SSF55008">
    <property type="entry name" value="HMA, heavy metal-associated domain"/>
    <property type="match status" value="1"/>
</dbReference>
<dbReference type="EMBL" id="KZ679011">
    <property type="protein sequence ID" value="PSS18349.1"/>
    <property type="molecule type" value="Genomic_DNA"/>
</dbReference>
<evidence type="ECO:0000256" key="3">
    <source>
        <dbReference type="ARBA" id="ARBA00022723"/>
    </source>
</evidence>
<evidence type="ECO:0000256" key="4">
    <source>
        <dbReference type="ARBA" id="ARBA00022989"/>
    </source>
</evidence>
<dbReference type="InterPro" id="IPR056236">
    <property type="entry name" value="HMA_PCA1"/>
</dbReference>
<dbReference type="GO" id="GO:0016887">
    <property type="term" value="F:ATP hydrolysis activity"/>
    <property type="evidence" value="ECO:0007669"/>
    <property type="project" value="InterPro"/>
</dbReference>
<organism evidence="9 10">
    <name type="scientific">Amorphotheca resinae ATCC 22711</name>
    <dbReference type="NCBI Taxonomy" id="857342"/>
    <lineage>
        <taxon>Eukaryota</taxon>
        <taxon>Fungi</taxon>
        <taxon>Dikarya</taxon>
        <taxon>Ascomycota</taxon>
        <taxon>Pezizomycotina</taxon>
        <taxon>Leotiomycetes</taxon>
        <taxon>Helotiales</taxon>
        <taxon>Amorphothecaceae</taxon>
        <taxon>Amorphotheca</taxon>
    </lineage>
</organism>
<evidence type="ECO:0000256" key="2">
    <source>
        <dbReference type="ARBA" id="ARBA00022692"/>
    </source>
</evidence>
<dbReference type="Pfam" id="PF00702">
    <property type="entry name" value="Hydrolase"/>
    <property type="match status" value="1"/>
</dbReference>
<dbReference type="InterPro" id="IPR006121">
    <property type="entry name" value="HMA_dom"/>
</dbReference>
<evidence type="ECO:0000256" key="5">
    <source>
        <dbReference type="ARBA" id="ARBA00023136"/>
    </source>
</evidence>
<dbReference type="PANTHER" id="PTHR46594:SF4">
    <property type="entry name" value="P-TYPE CATION-TRANSPORTING ATPASE"/>
    <property type="match status" value="1"/>
</dbReference>
<feature type="transmembrane region" description="Helical" evidence="7">
    <location>
        <begin position="562"/>
        <end position="588"/>
    </location>
</feature>
<keyword evidence="3" id="KW-0479">Metal-binding</keyword>
<comment type="subcellular location">
    <subcellularLocation>
        <location evidence="1">Membrane</location>
    </subcellularLocation>
</comment>
<dbReference type="InterPro" id="IPR023299">
    <property type="entry name" value="ATPase_P-typ_cyto_dom_N"/>
</dbReference>
<gene>
    <name evidence="9" type="ORF">M430DRAFT_42039</name>
</gene>
<dbReference type="Proteomes" id="UP000241818">
    <property type="component" value="Unassembled WGS sequence"/>
</dbReference>
<dbReference type="PRINTS" id="PR00119">
    <property type="entry name" value="CATATPASE"/>
</dbReference>
<dbReference type="Gene3D" id="3.40.1110.10">
    <property type="entry name" value="Calcium-transporting ATPase, cytoplasmic domain N"/>
    <property type="match status" value="1"/>
</dbReference>
<feature type="domain" description="HMA" evidence="8">
    <location>
        <begin position="352"/>
        <end position="421"/>
    </location>
</feature>
<dbReference type="GO" id="GO:0016020">
    <property type="term" value="C:membrane"/>
    <property type="evidence" value="ECO:0007669"/>
    <property type="project" value="UniProtKB-SubCell"/>
</dbReference>
<feature type="transmembrane region" description="Helical" evidence="7">
    <location>
        <begin position="866"/>
        <end position="887"/>
    </location>
</feature>
<dbReference type="Pfam" id="PF24534">
    <property type="entry name" value="HMA_PCA1"/>
    <property type="match status" value="1"/>
</dbReference>
<dbReference type="InterPro" id="IPR036412">
    <property type="entry name" value="HAD-like_sf"/>
</dbReference>
<dbReference type="Gene3D" id="3.40.50.1000">
    <property type="entry name" value="HAD superfamily/HAD-like"/>
    <property type="match status" value="1"/>
</dbReference>
<dbReference type="CDD" id="cd00371">
    <property type="entry name" value="HMA"/>
    <property type="match status" value="1"/>
</dbReference>
<feature type="region of interest" description="Disordered" evidence="6">
    <location>
        <begin position="61"/>
        <end position="81"/>
    </location>
</feature>
<keyword evidence="10" id="KW-1185">Reference proteome</keyword>
<dbReference type="PANTHER" id="PTHR46594">
    <property type="entry name" value="P-TYPE CATION-TRANSPORTING ATPASE"/>
    <property type="match status" value="1"/>
</dbReference>
<dbReference type="OrthoDB" id="432719at2759"/>
<dbReference type="InterPro" id="IPR018303">
    <property type="entry name" value="ATPase_P-typ_P_site"/>
</dbReference>
<name>A0A2T3B1D7_AMORE</name>
<evidence type="ECO:0000256" key="1">
    <source>
        <dbReference type="ARBA" id="ARBA00004370"/>
    </source>
</evidence>
<keyword evidence="2 7" id="KW-0812">Transmembrane</keyword>
<dbReference type="GO" id="GO:0005524">
    <property type="term" value="F:ATP binding"/>
    <property type="evidence" value="ECO:0007669"/>
    <property type="project" value="InterPro"/>
</dbReference>
<evidence type="ECO:0000259" key="8">
    <source>
        <dbReference type="PROSITE" id="PS50846"/>
    </source>
</evidence>
<dbReference type="NCBIfam" id="TIGR01494">
    <property type="entry name" value="ATPase_P-type"/>
    <property type="match status" value="1"/>
</dbReference>
<dbReference type="PROSITE" id="PS00154">
    <property type="entry name" value="ATPASE_E1_E2"/>
    <property type="match status" value="1"/>
</dbReference>
<evidence type="ECO:0000256" key="7">
    <source>
        <dbReference type="SAM" id="Phobius"/>
    </source>
</evidence>
<dbReference type="GO" id="GO:0046872">
    <property type="term" value="F:metal ion binding"/>
    <property type="evidence" value="ECO:0007669"/>
    <property type="project" value="UniProtKB-KW"/>
</dbReference>
<dbReference type="InterPro" id="IPR023214">
    <property type="entry name" value="HAD_sf"/>
</dbReference>
<dbReference type="PROSITE" id="PS50846">
    <property type="entry name" value="HMA_2"/>
    <property type="match status" value="1"/>
</dbReference>
<keyword evidence="4 7" id="KW-1133">Transmembrane helix</keyword>
<sequence>MSTSTSSESNAALPASIRQRSCHRISCTSALRETKCCDNTCLVEIARRDCNSEPNHRLQLLTKPSGDTLDDSALPSPADEEPCESHYLKAKEAYSGILENIGCICRVLLSLNLDSCCVVPPDGSLRFKRSTGSMRKGLLTGTSMPSSAPSLCKSQEGIDGSKKPCCSEASTAGQETSPPPGLKFTGARKVSCFSGPSNSRIDRYRGSSAPSLDGSYKASADAWATYAAAPDDLSLKGGFCSSKEMTGGYCADNFGSAIPLPTPGDCSRKKCCSDTTSKPTTGQTTTEAHGDPLDSCYAKEYSTGADGDAIDSYCTSDPHSQLGTLAGGKGTRYTPVTGVNEFDLEKGDFPVEHVVLSVQGMTCTRCEKKLYKSLDMIAEISNIKTSLLLAQAEFDLSRTSATIDTLDTIKAIEKMTGFTCTTMTQSGHELDLIVDGLASEFAARDLPFGVSDIAVLDTHTIRVTYQPKLVGARDLMSDPFFYLPKLAPVADRPLIASGRAHVHLMLRKTIVSTEITDRVATYFIPTILVVTVLVFVIWVAVSKVIRGYDATTTCINAMTYAILALIVSCPCAIRLAVPMVLVVAGGVAAKHGLIFKTVETIEIARNLSHVIFDKTGTLTQGLLAVEAKIYPTGQGDTLALLLLGLTSNSKYLVSTAIASRLKSSRVKPEVVEKVVSVARNRIEATWKGMIIRASNPHWLGVKDLPAVKEILLLGVSMFCVSVNKDLVAVFGLKDLLRPDAIRVIKELKKRSVEISIVSGDNEESVKSVARVLDVPESHVRFRCSPADKQIYVKQMLAPPNSVVLFCGDGTNDAVALAQASIGMHIDGGTDIAQSAADAVLVRPALSGIIILIDLSTAFFRRVVFNFMWSFIYNTFAILLAAGAFPNARIPPEFAGLGEIVSVLPVIAIGMQLKWTKFY</sequence>
<protein>
    <recommendedName>
        <fullName evidence="8">HMA domain-containing protein</fullName>
    </recommendedName>
</protein>
<dbReference type="RefSeq" id="XP_024720701.1">
    <property type="nucleotide sequence ID" value="XM_024867522.1"/>
</dbReference>
<accession>A0A2T3B1D7</accession>
<keyword evidence="5 7" id="KW-0472">Membrane</keyword>
<dbReference type="Gene3D" id="3.30.70.100">
    <property type="match status" value="1"/>
</dbReference>
<dbReference type="InParanoid" id="A0A2T3B1D7"/>
<reference evidence="9 10" key="1">
    <citation type="journal article" date="2018" name="New Phytol.">
        <title>Comparative genomics and transcriptomics depict ericoid mycorrhizal fungi as versatile saprotrophs and plant mutualists.</title>
        <authorList>
            <person name="Martino E."/>
            <person name="Morin E."/>
            <person name="Grelet G.A."/>
            <person name="Kuo A."/>
            <person name="Kohler A."/>
            <person name="Daghino S."/>
            <person name="Barry K.W."/>
            <person name="Cichocki N."/>
            <person name="Clum A."/>
            <person name="Dockter R.B."/>
            <person name="Hainaut M."/>
            <person name="Kuo R.C."/>
            <person name="LaButti K."/>
            <person name="Lindahl B.D."/>
            <person name="Lindquist E.A."/>
            <person name="Lipzen A."/>
            <person name="Khouja H.R."/>
            <person name="Magnuson J."/>
            <person name="Murat C."/>
            <person name="Ohm R.A."/>
            <person name="Singer S.W."/>
            <person name="Spatafora J.W."/>
            <person name="Wang M."/>
            <person name="Veneault-Fourrey C."/>
            <person name="Henrissat B."/>
            <person name="Grigoriev I.V."/>
            <person name="Martin F.M."/>
            <person name="Perotto S."/>
        </authorList>
    </citation>
    <scope>NUCLEOTIDE SEQUENCE [LARGE SCALE GENOMIC DNA]</scope>
    <source>
        <strain evidence="9 10">ATCC 22711</strain>
    </source>
</reference>
<dbReference type="AlphaFoldDB" id="A0A2T3B1D7"/>
<dbReference type="SUPFAM" id="SSF56784">
    <property type="entry name" value="HAD-like"/>
    <property type="match status" value="1"/>
</dbReference>
<dbReference type="InterPro" id="IPR023298">
    <property type="entry name" value="ATPase_P-typ_TM_dom_sf"/>
</dbReference>
<dbReference type="InterPro" id="IPR036163">
    <property type="entry name" value="HMA_dom_sf"/>
</dbReference>
<feature type="compositionally biased region" description="Polar residues" evidence="6">
    <location>
        <begin position="140"/>
        <end position="153"/>
    </location>
</feature>
<evidence type="ECO:0000256" key="6">
    <source>
        <dbReference type="SAM" id="MobiDB-lite"/>
    </source>
</evidence>
<dbReference type="PRINTS" id="PR00120">
    <property type="entry name" value="HATPASE"/>
</dbReference>
<dbReference type="GeneID" id="36575603"/>
<dbReference type="STRING" id="857342.A0A2T3B1D7"/>
<evidence type="ECO:0000313" key="9">
    <source>
        <dbReference type="EMBL" id="PSS18349.1"/>
    </source>
</evidence>
<feature type="transmembrane region" description="Helical" evidence="7">
    <location>
        <begin position="522"/>
        <end position="541"/>
    </location>
</feature>
<dbReference type="InterPro" id="IPR001757">
    <property type="entry name" value="P_typ_ATPase"/>
</dbReference>